<protein>
    <submittedName>
        <fullName evidence="1">Uncharacterized protein</fullName>
    </submittedName>
</protein>
<name>A0A564YT31_HYMDI</name>
<dbReference type="EMBL" id="CABIJS010000356">
    <property type="protein sequence ID" value="VUZ50385.1"/>
    <property type="molecule type" value="Genomic_DNA"/>
</dbReference>
<dbReference type="AlphaFoldDB" id="A0A564YT31"/>
<gene>
    <name evidence="1" type="ORF">WMSIL1_LOCUS9315</name>
</gene>
<keyword evidence="2" id="KW-1185">Reference proteome</keyword>
<organism evidence="1 2">
    <name type="scientific">Hymenolepis diminuta</name>
    <name type="common">Rat tapeworm</name>
    <dbReference type="NCBI Taxonomy" id="6216"/>
    <lineage>
        <taxon>Eukaryota</taxon>
        <taxon>Metazoa</taxon>
        <taxon>Spiralia</taxon>
        <taxon>Lophotrochozoa</taxon>
        <taxon>Platyhelminthes</taxon>
        <taxon>Cestoda</taxon>
        <taxon>Eucestoda</taxon>
        <taxon>Cyclophyllidea</taxon>
        <taxon>Hymenolepididae</taxon>
        <taxon>Hymenolepis</taxon>
    </lineage>
</organism>
<evidence type="ECO:0000313" key="2">
    <source>
        <dbReference type="Proteomes" id="UP000321570"/>
    </source>
</evidence>
<accession>A0A564YT31</accession>
<reference evidence="1 2" key="1">
    <citation type="submission" date="2019-07" db="EMBL/GenBank/DDBJ databases">
        <authorList>
            <person name="Jastrzebski P J."/>
            <person name="Paukszto L."/>
            <person name="Jastrzebski P J."/>
        </authorList>
    </citation>
    <scope>NUCLEOTIDE SEQUENCE [LARGE SCALE GENOMIC DNA]</scope>
    <source>
        <strain evidence="1 2">WMS-il1</strain>
    </source>
</reference>
<proteinExistence type="predicted"/>
<dbReference type="Proteomes" id="UP000321570">
    <property type="component" value="Unassembled WGS sequence"/>
</dbReference>
<evidence type="ECO:0000313" key="1">
    <source>
        <dbReference type="EMBL" id="VUZ50385.1"/>
    </source>
</evidence>
<sequence length="131" mass="14818">MFKVAWVIPIESAASSTIINKNVIRFPSGLFGDLCRGLNITLLHSPPNLNGLDEQLVDIVNRQLLVSQGRRQWKIFLIFYSVGAGRRLILVRHCKYLRSRYATVSSEPKTDPAVIDLNAYYFHPPGYSEAL</sequence>